<keyword evidence="2" id="KW-0808">Transferase</keyword>
<dbReference type="GO" id="GO:0016747">
    <property type="term" value="F:acyltransferase activity, transferring groups other than amino-acyl groups"/>
    <property type="evidence" value="ECO:0007669"/>
    <property type="project" value="InterPro"/>
</dbReference>
<evidence type="ECO:0000313" key="2">
    <source>
        <dbReference type="EMBL" id="MBA8815972.1"/>
    </source>
</evidence>
<dbReference type="PROSITE" id="PS51186">
    <property type="entry name" value="GNAT"/>
    <property type="match status" value="1"/>
</dbReference>
<sequence>MKDTEGYDLRIETTRLSIRPLQEHDLPALELILGDAITMTAYEGAFSPRECASWLRRQRERYATDGCGLWAVVERSTGELVGQCGITRQLIDSDEVWEVGYLFRRDVWGRGFATEAASASRDWAFEALDADAIFAKVRDTNIASMNVAIRLGMTVQRSFTVNYRGVDMRHLAFAIDRATWRSGSDRV</sequence>
<accession>A0A7W3JN94</accession>
<dbReference type="InterPro" id="IPR051531">
    <property type="entry name" value="N-acetyltransferase"/>
</dbReference>
<dbReference type="EMBL" id="JACGWY010000002">
    <property type="protein sequence ID" value="MBA8815972.1"/>
    <property type="molecule type" value="Genomic_DNA"/>
</dbReference>
<dbReference type="Pfam" id="PF13302">
    <property type="entry name" value="Acetyltransf_3"/>
    <property type="match status" value="1"/>
</dbReference>
<dbReference type="InterPro" id="IPR000182">
    <property type="entry name" value="GNAT_dom"/>
</dbReference>
<evidence type="ECO:0000313" key="3">
    <source>
        <dbReference type="Proteomes" id="UP000526083"/>
    </source>
</evidence>
<feature type="domain" description="N-acetyltransferase" evidence="1">
    <location>
        <begin position="16"/>
        <end position="178"/>
    </location>
</feature>
<dbReference type="AlphaFoldDB" id="A0A7W3JN94"/>
<keyword evidence="3" id="KW-1185">Reference proteome</keyword>
<comment type="caution">
    <text evidence="2">The sequence shown here is derived from an EMBL/GenBank/DDBJ whole genome shotgun (WGS) entry which is preliminary data.</text>
</comment>
<dbReference type="InterPro" id="IPR016181">
    <property type="entry name" value="Acyl_CoA_acyltransferase"/>
</dbReference>
<proteinExistence type="predicted"/>
<dbReference type="SUPFAM" id="SSF55729">
    <property type="entry name" value="Acyl-CoA N-acyltransferases (Nat)"/>
    <property type="match status" value="1"/>
</dbReference>
<dbReference type="RefSeq" id="WP_167049442.1">
    <property type="nucleotide sequence ID" value="NZ_JAAOZB010000002.1"/>
</dbReference>
<protein>
    <submittedName>
        <fullName evidence="2">RimJ/RimL family protein N-acetyltransferase</fullName>
    </submittedName>
</protein>
<dbReference type="PANTHER" id="PTHR43792:SF1">
    <property type="entry name" value="N-ACETYLTRANSFERASE DOMAIN-CONTAINING PROTEIN"/>
    <property type="match status" value="1"/>
</dbReference>
<evidence type="ECO:0000259" key="1">
    <source>
        <dbReference type="PROSITE" id="PS51186"/>
    </source>
</evidence>
<dbReference type="PANTHER" id="PTHR43792">
    <property type="entry name" value="GNAT FAMILY, PUTATIVE (AFU_ORTHOLOGUE AFUA_3G00765)-RELATED-RELATED"/>
    <property type="match status" value="1"/>
</dbReference>
<reference evidence="2 3" key="1">
    <citation type="submission" date="2020-07" db="EMBL/GenBank/DDBJ databases">
        <title>Sequencing the genomes of 1000 actinobacteria strains.</title>
        <authorList>
            <person name="Klenk H.-P."/>
        </authorList>
    </citation>
    <scope>NUCLEOTIDE SEQUENCE [LARGE SCALE GENOMIC DNA]</scope>
    <source>
        <strain evidence="2 3">DSM 27576</strain>
    </source>
</reference>
<name>A0A7W3JN94_9MICO</name>
<organism evidence="2 3">
    <name type="scientific">Microbacterium halimionae</name>
    <dbReference type="NCBI Taxonomy" id="1526413"/>
    <lineage>
        <taxon>Bacteria</taxon>
        <taxon>Bacillati</taxon>
        <taxon>Actinomycetota</taxon>
        <taxon>Actinomycetes</taxon>
        <taxon>Micrococcales</taxon>
        <taxon>Microbacteriaceae</taxon>
        <taxon>Microbacterium</taxon>
    </lineage>
</organism>
<dbReference type="Proteomes" id="UP000526083">
    <property type="component" value="Unassembled WGS sequence"/>
</dbReference>
<gene>
    <name evidence="2" type="ORF">FHX48_001045</name>
</gene>
<dbReference type="Gene3D" id="3.40.630.30">
    <property type="match status" value="1"/>
</dbReference>